<name>A0A2N5XRC1_9HYPH</name>
<organism evidence="1 2">
    <name type="scientific">Cohaesibacter celericrescens</name>
    <dbReference type="NCBI Taxonomy" id="2067669"/>
    <lineage>
        <taxon>Bacteria</taxon>
        <taxon>Pseudomonadati</taxon>
        <taxon>Pseudomonadota</taxon>
        <taxon>Alphaproteobacteria</taxon>
        <taxon>Hyphomicrobiales</taxon>
        <taxon>Cohaesibacteraceae</taxon>
    </lineage>
</organism>
<comment type="caution">
    <text evidence="1">The sequence shown here is derived from an EMBL/GenBank/DDBJ whole genome shotgun (WGS) entry which is preliminary data.</text>
</comment>
<sequence length="197" mass="20814">MLDFKFTPFVRILTISTVCSLLISCGVPVGSLVDEAGAPPPRAIVSITDAGIAGLTRETGYGPKAIAQAMPGFQIETIQTAGETGTEWTYAAFLDGLQMVQIFKGSGGKIGVVHGVGDAVAGPNGERLGMTFAQSRLPKSACRVGQQLWRGMAICKAANTERITLVFSIASFTGPFDRLPPSSQLNQATLQRILWTP</sequence>
<dbReference type="AlphaFoldDB" id="A0A2N5XRC1"/>
<dbReference type="InterPro" id="IPR038714">
    <property type="entry name" value="YfeY-like_sf"/>
</dbReference>
<gene>
    <name evidence="1" type="ORF">C0081_13305</name>
</gene>
<dbReference type="InterPro" id="IPR010938">
    <property type="entry name" value="DUF1131"/>
</dbReference>
<keyword evidence="2" id="KW-1185">Reference proteome</keyword>
<dbReference type="OrthoDB" id="7845475at2"/>
<proteinExistence type="predicted"/>
<dbReference type="Gene3D" id="2.60.460.10">
    <property type="entry name" value="protein yfey like domain"/>
    <property type="match status" value="1"/>
</dbReference>
<dbReference type="Proteomes" id="UP000234881">
    <property type="component" value="Unassembled WGS sequence"/>
</dbReference>
<reference evidence="1 2" key="1">
    <citation type="submission" date="2018-01" db="EMBL/GenBank/DDBJ databases">
        <title>The draft genome sequence of Cohaesibacter sp. H1304.</title>
        <authorList>
            <person name="Wang N.-N."/>
            <person name="Du Z.-J."/>
        </authorList>
    </citation>
    <scope>NUCLEOTIDE SEQUENCE [LARGE SCALE GENOMIC DNA]</scope>
    <source>
        <strain evidence="1 2">H1304</strain>
    </source>
</reference>
<evidence type="ECO:0000313" key="2">
    <source>
        <dbReference type="Proteomes" id="UP000234881"/>
    </source>
</evidence>
<dbReference type="PROSITE" id="PS51257">
    <property type="entry name" value="PROKAR_LIPOPROTEIN"/>
    <property type="match status" value="1"/>
</dbReference>
<dbReference type="Pfam" id="PF06572">
    <property type="entry name" value="DUF1131"/>
    <property type="match status" value="1"/>
</dbReference>
<dbReference type="EMBL" id="PKUQ01000022">
    <property type="protein sequence ID" value="PLW77015.1"/>
    <property type="molecule type" value="Genomic_DNA"/>
</dbReference>
<dbReference type="RefSeq" id="WP_101534305.1">
    <property type="nucleotide sequence ID" value="NZ_JBFHIU010000020.1"/>
</dbReference>
<evidence type="ECO:0000313" key="1">
    <source>
        <dbReference type="EMBL" id="PLW77015.1"/>
    </source>
</evidence>
<accession>A0A2N5XRC1</accession>
<protein>
    <submittedName>
        <fullName evidence="1">DUF1131 domain-containing protein</fullName>
    </submittedName>
</protein>